<dbReference type="SUPFAM" id="SSF56281">
    <property type="entry name" value="Metallo-hydrolase/oxidoreductase"/>
    <property type="match status" value="1"/>
</dbReference>
<evidence type="ECO:0000313" key="2">
    <source>
        <dbReference type="EMBL" id="AGK60634.1"/>
    </source>
</evidence>
<keyword evidence="2" id="KW-0378">Hydrolase</keyword>
<dbReference type="GO" id="GO:0016787">
    <property type="term" value="F:hydrolase activity"/>
    <property type="evidence" value="ECO:0007669"/>
    <property type="project" value="UniProtKB-KW"/>
</dbReference>
<accession>N0BAJ6</accession>
<dbReference type="Proteomes" id="UP000013307">
    <property type="component" value="Chromosome"/>
</dbReference>
<dbReference type="KEGG" id="ast:Asulf_00615"/>
<sequence length="208" mass="23667">MLLDKLYAYVWGSAFMDSSNTYIIRDEVTFIIDPGCYKSFTNLFGLMNNDRIPLSDVDVVFNTHLHKDHCESNSMFLRKGAILAFNINDRVIRNEKPDLDVSKIKHYSTGKLDLEFIHTPGHTPGSTCIYINEFDALISGDLVFENGLPGRTDLHGSNNRDMIKSLEKIHDLSPELILPGHGRIFSGREGIRALLEKSIEFITRKDNY</sequence>
<dbReference type="PANTHER" id="PTHR23131:SF0">
    <property type="entry name" value="ENDORIBONUCLEASE LACTB2"/>
    <property type="match status" value="1"/>
</dbReference>
<reference evidence="2 3" key="1">
    <citation type="journal article" date="2013" name="Genome Announc.">
        <title>Complete Genome Sequence of the Thermophilic and Facultatively Chemolithoautotrophic Sulfate Reducer Archaeoglobus sulfaticallidus Strain PM70-1T.</title>
        <authorList>
            <person name="Stokke R."/>
            <person name="Hocking W.P."/>
            <person name="Steinsbu B.O."/>
            <person name="Steen I.H."/>
        </authorList>
    </citation>
    <scope>NUCLEOTIDE SEQUENCE [LARGE SCALE GENOMIC DNA]</scope>
    <source>
        <strain evidence="2">PM70-1</strain>
    </source>
</reference>
<dbReference type="STRING" id="387631.Asulf_00615"/>
<dbReference type="InterPro" id="IPR036866">
    <property type="entry name" value="RibonucZ/Hydroxyglut_hydro"/>
</dbReference>
<dbReference type="CDD" id="cd06262">
    <property type="entry name" value="metallo-hydrolase-like_MBL-fold"/>
    <property type="match status" value="1"/>
</dbReference>
<name>N0BAJ6_9EURY</name>
<dbReference type="AlphaFoldDB" id="N0BAJ6"/>
<dbReference type="InterPro" id="IPR001279">
    <property type="entry name" value="Metallo-B-lactamas"/>
</dbReference>
<protein>
    <submittedName>
        <fullName evidence="2">Zn-dependent hydrolase, including glyoxylase</fullName>
    </submittedName>
</protein>
<dbReference type="InterPro" id="IPR050662">
    <property type="entry name" value="Sec-metab_biosynth-thioest"/>
</dbReference>
<organism evidence="2 3">
    <name type="scientific">Archaeoglobus sulfaticallidus PM70-1</name>
    <dbReference type="NCBI Taxonomy" id="387631"/>
    <lineage>
        <taxon>Archaea</taxon>
        <taxon>Methanobacteriati</taxon>
        <taxon>Methanobacteriota</taxon>
        <taxon>Archaeoglobi</taxon>
        <taxon>Archaeoglobales</taxon>
        <taxon>Archaeoglobaceae</taxon>
        <taxon>Archaeoglobus</taxon>
    </lineage>
</organism>
<gene>
    <name evidence="2" type="ORF">Asulf_00615</name>
</gene>
<dbReference type="eggNOG" id="arCOG00504">
    <property type="taxonomic scope" value="Archaea"/>
</dbReference>
<evidence type="ECO:0000313" key="3">
    <source>
        <dbReference type="Proteomes" id="UP000013307"/>
    </source>
</evidence>
<evidence type="ECO:0000259" key="1">
    <source>
        <dbReference type="SMART" id="SM00849"/>
    </source>
</evidence>
<feature type="domain" description="Metallo-beta-lactamase" evidence="1">
    <location>
        <begin position="18"/>
        <end position="181"/>
    </location>
</feature>
<dbReference type="PANTHER" id="PTHR23131">
    <property type="entry name" value="ENDORIBONUCLEASE LACTB2"/>
    <property type="match status" value="1"/>
</dbReference>
<dbReference type="SMART" id="SM00849">
    <property type="entry name" value="Lactamase_B"/>
    <property type="match status" value="1"/>
</dbReference>
<dbReference type="EMBL" id="CP005290">
    <property type="protein sequence ID" value="AGK60634.1"/>
    <property type="molecule type" value="Genomic_DNA"/>
</dbReference>
<dbReference type="Gene3D" id="3.60.15.10">
    <property type="entry name" value="Ribonuclease Z/Hydroxyacylglutathione hydrolase-like"/>
    <property type="match status" value="1"/>
</dbReference>
<keyword evidence="3" id="KW-1185">Reference proteome</keyword>
<dbReference type="Pfam" id="PF00753">
    <property type="entry name" value="Lactamase_B"/>
    <property type="match status" value="1"/>
</dbReference>
<proteinExistence type="predicted"/>
<dbReference type="HOGENOM" id="CLU_030571_5_1_2"/>